<dbReference type="Proteomes" id="UP000799764">
    <property type="component" value="Unassembled WGS sequence"/>
</dbReference>
<proteinExistence type="predicted"/>
<protein>
    <submittedName>
        <fullName evidence="1">Uncharacterized protein</fullName>
    </submittedName>
</protein>
<accession>A0A9P4PST4</accession>
<dbReference type="EMBL" id="MU001495">
    <property type="protein sequence ID" value="KAF2448708.1"/>
    <property type="molecule type" value="Genomic_DNA"/>
</dbReference>
<comment type="caution">
    <text evidence="1">The sequence shown here is derived from an EMBL/GenBank/DDBJ whole genome shotgun (WGS) entry which is preliminary data.</text>
</comment>
<gene>
    <name evidence="1" type="ORF">P171DRAFT_481762</name>
</gene>
<evidence type="ECO:0000313" key="1">
    <source>
        <dbReference type="EMBL" id="KAF2448708.1"/>
    </source>
</evidence>
<name>A0A9P4PST4_9PLEO</name>
<evidence type="ECO:0000313" key="2">
    <source>
        <dbReference type="Proteomes" id="UP000799764"/>
    </source>
</evidence>
<dbReference type="AlphaFoldDB" id="A0A9P4PST4"/>
<reference evidence="1" key="1">
    <citation type="journal article" date="2020" name="Stud. Mycol.">
        <title>101 Dothideomycetes genomes: a test case for predicting lifestyles and emergence of pathogens.</title>
        <authorList>
            <person name="Haridas S."/>
            <person name="Albert R."/>
            <person name="Binder M."/>
            <person name="Bloem J."/>
            <person name="Labutti K."/>
            <person name="Salamov A."/>
            <person name="Andreopoulos B."/>
            <person name="Baker S."/>
            <person name="Barry K."/>
            <person name="Bills G."/>
            <person name="Bluhm B."/>
            <person name="Cannon C."/>
            <person name="Castanera R."/>
            <person name="Culley D."/>
            <person name="Daum C."/>
            <person name="Ezra D."/>
            <person name="Gonzalez J."/>
            <person name="Henrissat B."/>
            <person name="Kuo A."/>
            <person name="Liang C."/>
            <person name="Lipzen A."/>
            <person name="Lutzoni F."/>
            <person name="Magnuson J."/>
            <person name="Mondo S."/>
            <person name="Nolan M."/>
            <person name="Ohm R."/>
            <person name="Pangilinan J."/>
            <person name="Park H.-J."/>
            <person name="Ramirez L."/>
            <person name="Alfaro M."/>
            <person name="Sun H."/>
            <person name="Tritt A."/>
            <person name="Yoshinaga Y."/>
            <person name="Zwiers L.-H."/>
            <person name="Turgeon B."/>
            <person name="Goodwin S."/>
            <person name="Spatafora J."/>
            <person name="Crous P."/>
            <person name="Grigoriev I."/>
        </authorList>
    </citation>
    <scope>NUCLEOTIDE SEQUENCE</scope>
    <source>
        <strain evidence="1">CBS 690.94</strain>
    </source>
</reference>
<keyword evidence="2" id="KW-1185">Reference proteome</keyword>
<organism evidence="1 2">
    <name type="scientific">Karstenula rhodostoma CBS 690.94</name>
    <dbReference type="NCBI Taxonomy" id="1392251"/>
    <lineage>
        <taxon>Eukaryota</taxon>
        <taxon>Fungi</taxon>
        <taxon>Dikarya</taxon>
        <taxon>Ascomycota</taxon>
        <taxon>Pezizomycotina</taxon>
        <taxon>Dothideomycetes</taxon>
        <taxon>Pleosporomycetidae</taxon>
        <taxon>Pleosporales</taxon>
        <taxon>Massarineae</taxon>
        <taxon>Didymosphaeriaceae</taxon>
        <taxon>Karstenula</taxon>
    </lineage>
</organism>
<sequence>MKFHFIPNININYNCNIIIALILANLESSVVLNFVVVSISYNPYLFLLAPNLNFTTKLHHPYNPTYPNHSPPLSHDTYLTPQAFYQAFPHPWHLLVCLPATTAPRATSTVLSPATCSSYLYNGA</sequence>